<gene>
    <name evidence="2" type="ORF">E9229_000064</name>
</gene>
<keyword evidence="1" id="KW-1133">Transmembrane helix</keyword>
<keyword evidence="1" id="KW-0812">Transmembrane</keyword>
<proteinExistence type="predicted"/>
<evidence type="ECO:0000313" key="2">
    <source>
        <dbReference type="EMBL" id="MBB2993873.1"/>
    </source>
</evidence>
<dbReference type="RefSeq" id="WP_183509224.1">
    <property type="nucleotide sequence ID" value="NZ_BAABGK010000010.1"/>
</dbReference>
<reference evidence="2 3" key="1">
    <citation type="submission" date="2020-08" db="EMBL/GenBank/DDBJ databases">
        <title>Sequencing the genomes of 1000 actinobacteria strains.</title>
        <authorList>
            <person name="Klenk H.-P."/>
        </authorList>
    </citation>
    <scope>NUCLEOTIDE SEQUENCE [LARGE SCALE GENOMIC DNA]</scope>
    <source>
        <strain evidence="2 3">DSM 22826</strain>
    </source>
</reference>
<name>A0A839QE53_9MICC</name>
<evidence type="ECO:0000313" key="3">
    <source>
        <dbReference type="Proteomes" id="UP000523000"/>
    </source>
</evidence>
<feature type="transmembrane region" description="Helical" evidence="1">
    <location>
        <begin position="57"/>
        <end position="76"/>
    </location>
</feature>
<sequence length="92" mass="9650">MVSALILVTEQHGIASAEAFGTALGTVLVFWLAHLFAGTLARLSISTAGTPDIHDALALALRHSIGLLLGLLGYLVSRGWTRIRATGSWPVS</sequence>
<keyword evidence="1" id="KW-0472">Membrane</keyword>
<accession>A0A839QE53</accession>
<organism evidence="2 3">
    <name type="scientific">Paeniglutamicibacter cryotolerans</name>
    <dbReference type="NCBI Taxonomy" id="670079"/>
    <lineage>
        <taxon>Bacteria</taxon>
        <taxon>Bacillati</taxon>
        <taxon>Actinomycetota</taxon>
        <taxon>Actinomycetes</taxon>
        <taxon>Micrococcales</taxon>
        <taxon>Micrococcaceae</taxon>
        <taxon>Paeniglutamicibacter</taxon>
    </lineage>
</organism>
<protein>
    <submittedName>
        <fullName evidence="2">Uncharacterized protein</fullName>
    </submittedName>
</protein>
<comment type="caution">
    <text evidence="2">The sequence shown here is derived from an EMBL/GenBank/DDBJ whole genome shotgun (WGS) entry which is preliminary data.</text>
</comment>
<evidence type="ECO:0000256" key="1">
    <source>
        <dbReference type="SAM" id="Phobius"/>
    </source>
</evidence>
<dbReference type="EMBL" id="JACHVS010000001">
    <property type="protein sequence ID" value="MBB2993873.1"/>
    <property type="molecule type" value="Genomic_DNA"/>
</dbReference>
<dbReference type="Proteomes" id="UP000523000">
    <property type="component" value="Unassembled WGS sequence"/>
</dbReference>
<dbReference type="AlphaFoldDB" id="A0A839QE53"/>
<keyword evidence="3" id="KW-1185">Reference proteome</keyword>